<dbReference type="Proteomes" id="UP000011744">
    <property type="component" value="Unassembled WGS sequence"/>
</dbReference>
<dbReference type="STRING" id="1244869.H261_03253"/>
<dbReference type="OrthoDB" id="9804833at2"/>
<reference evidence="2 3" key="1">
    <citation type="journal article" date="2014" name="Genome Announc.">
        <title>Draft Genome Sequence of Magnetospirillum sp. Strain SO-1, a Freshwater Magnetotactic Bacterium Isolated from the Ol'khovka River, Russia.</title>
        <authorList>
            <person name="Grouzdev D.S."/>
            <person name="Dziuba M.V."/>
            <person name="Sukhacheva M.S."/>
            <person name="Mardanov A.V."/>
            <person name="Beletskiy A.V."/>
            <person name="Kuznetsov B.B."/>
            <person name="Skryabin K.G."/>
        </authorList>
    </citation>
    <scope>NUCLEOTIDE SEQUENCE [LARGE SCALE GENOMIC DNA]</scope>
    <source>
        <strain evidence="2 3">SO-1</strain>
    </source>
</reference>
<comment type="caution">
    <text evidence="2">The sequence shown here is derived from an EMBL/GenBank/DDBJ whole genome shotgun (WGS) entry which is preliminary data.</text>
</comment>
<dbReference type="PATRIC" id="fig|1244869.3.peg.650"/>
<evidence type="ECO:0000313" key="3">
    <source>
        <dbReference type="Proteomes" id="UP000011744"/>
    </source>
</evidence>
<protein>
    <submittedName>
        <fullName evidence="2">Mu-like prophage major head subunit</fullName>
    </submittedName>
</protein>
<gene>
    <name evidence="2" type="ORF">H261_03253</name>
</gene>
<dbReference type="RefSeq" id="WP_008614260.1">
    <property type="nucleotide sequence ID" value="NZ_AONQ01000005.1"/>
</dbReference>
<evidence type="ECO:0000313" key="2">
    <source>
        <dbReference type="EMBL" id="EME71393.1"/>
    </source>
</evidence>
<feature type="domain" description="Bacteriophage Mu GpT" evidence="1">
    <location>
        <begin position="23"/>
        <end position="149"/>
    </location>
</feature>
<dbReference type="Pfam" id="PF10124">
    <property type="entry name" value="Mu-like_gpT"/>
    <property type="match status" value="1"/>
</dbReference>
<name>M3AEV8_9PROT</name>
<sequence>MTAFITERSARGMFYERLQQTTALAWTSDLSAYFDSDQDSEDYPWLGQVPMMGESRGSKKFAELNDFAWTIRNVPYQTGIKLPESHVLNDKTGQVQARVSEMADSTSTHWADLLAPLIVNGAATVCYDGQYYYDSDHVSGASGTQSNLVSVDISALPVNNHGSATAPSAAEFVHCVMQGVQRLITFKDDQGRYCNEGLTEFLVMTPPTLMLQANAALRASSIDGNDTNILVEQDSFRLRFQATPRLSSWTDSFSLFALGGVRKPFVRQQKVPTNGSLGGYDSQGIRIQQLWLDSEHCVKNGECLMSVDTVRAAAYGEWLKSVKVTMT</sequence>
<dbReference type="EMBL" id="AONQ01000005">
    <property type="protein sequence ID" value="EME71393.1"/>
    <property type="molecule type" value="Genomic_DNA"/>
</dbReference>
<organism evidence="2 3">
    <name type="scientific">Paramagnetospirillum caucaseum</name>
    <dbReference type="NCBI Taxonomy" id="1244869"/>
    <lineage>
        <taxon>Bacteria</taxon>
        <taxon>Pseudomonadati</taxon>
        <taxon>Pseudomonadota</taxon>
        <taxon>Alphaproteobacteria</taxon>
        <taxon>Rhodospirillales</taxon>
        <taxon>Magnetospirillaceae</taxon>
        <taxon>Paramagnetospirillum</taxon>
    </lineage>
</organism>
<proteinExistence type="predicted"/>
<accession>M3AEV8</accession>
<evidence type="ECO:0000259" key="1">
    <source>
        <dbReference type="Pfam" id="PF10124"/>
    </source>
</evidence>
<keyword evidence="3" id="KW-1185">Reference proteome</keyword>
<dbReference type="InterPro" id="IPR018774">
    <property type="entry name" value="Phage_Mu_GpT"/>
</dbReference>
<dbReference type="AlphaFoldDB" id="M3AEV8"/>
<dbReference type="eggNOG" id="COG4397">
    <property type="taxonomic scope" value="Bacteria"/>
</dbReference>